<organism evidence="9 10">
    <name type="scientific">Mya arenaria</name>
    <name type="common">Soft-shell clam</name>
    <dbReference type="NCBI Taxonomy" id="6604"/>
    <lineage>
        <taxon>Eukaryota</taxon>
        <taxon>Metazoa</taxon>
        <taxon>Spiralia</taxon>
        <taxon>Lophotrochozoa</taxon>
        <taxon>Mollusca</taxon>
        <taxon>Bivalvia</taxon>
        <taxon>Autobranchia</taxon>
        <taxon>Heteroconchia</taxon>
        <taxon>Euheterodonta</taxon>
        <taxon>Imparidentia</taxon>
        <taxon>Neoheterodontei</taxon>
        <taxon>Myida</taxon>
        <taxon>Myoidea</taxon>
        <taxon>Myidae</taxon>
        <taxon>Mya</taxon>
    </lineage>
</organism>
<evidence type="ECO:0000256" key="4">
    <source>
        <dbReference type="ARBA" id="ARBA00022989"/>
    </source>
</evidence>
<comment type="similarity">
    <text evidence="2">Belongs to the TMEM135 family.</text>
</comment>
<feature type="region of interest" description="Disordered" evidence="6">
    <location>
        <begin position="722"/>
        <end position="757"/>
    </location>
</feature>
<dbReference type="Proteomes" id="UP001164746">
    <property type="component" value="Chromosome 6"/>
</dbReference>
<feature type="compositionally biased region" description="Acidic residues" evidence="6">
    <location>
        <begin position="727"/>
        <end position="738"/>
    </location>
</feature>
<protein>
    <submittedName>
        <fullName evidence="9">TM135-like protein</fullName>
    </submittedName>
</protein>
<evidence type="ECO:0000259" key="8">
    <source>
        <dbReference type="Pfam" id="PF15982"/>
    </source>
</evidence>
<dbReference type="InterPro" id="IPR026749">
    <property type="entry name" value="Tmem135"/>
</dbReference>
<keyword evidence="4 7" id="KW-1133">Transmembrane helix</keyword>
<evidence type="ECO:0000313" key="9">
    <source>
        <dbReference type="EMBL" id="WAR08065.1"/>
    </source>
</evidence>
<keyword evidence="5 7" id="KW-0472">Membrane</keyword>
<evidence type="ECO:0000313" key="10">
    <source>
        <dbReference type="Proteomes" id="UP001164746"/>
    </source>
</evidence>
<sequence>MRDRANANQVVIAAIVRRKGKKYFRDKFWRELAQSTLFLTTNGTLKLAGFYFYPNAILLGIPACGISLSIERKERKLVGSFYYVNTLAFIPSMMATLVAIILERKSRRGLLAMYTGNLILFDNILPNGRANRVERLLEPDLWDMISVLIDGRETVDCLPLLSASSGLPCCHIETFATHYVTTELPVQKDCRDGNLSQCLTDKLASVCGAVVVVTITFYQNTVTPGSSVVLMFSVATAIYLYYFNRDLDDMFGLKIDYLIPQKNEDIPNRANTISRPLKQASYHLKPENNKTKVPSYKGGKSFGERVTEVIQSLCEVSERHEPVTFGCKRHEPVTFGCKRHEPVTFGCKRHEPVTFGCKRHEPVTFGCKRCEPVTFGCKRCEPVTFGCKRHEPVAFGCKRHEPVTFGCKRHEPVTFGCKRHEPVTYGCKRCEPVTFGCKRCEPVTFGCKRHEPVTFGCKRHEPVTFGCKRHEPVTFGCKRHEPVTFGCKRCEPVTFGCKRCEPVTFGCKRHEPVTFGCKITFGCKRHEPVTFGCKRHEPVTFGCKRCEPVTFGCKRCEPVTFGCKRHEPVTFGCKRHEPVTFGCKRHEPVTFGCKRCEPVTFGCKITFGCKSHEPVTFGCKRHEPVTFGCKRHEPVTFGCKRHEPVTFGCKRHEPVTFGCKRHEPVTFGCKRHEPVTFGCKRHEPVTFGCKRHEPVTFGCKRHEPVTFGCKSGRGMVFGSIETLPEKSDDDEDDMETEQEFPMSRNGPGPGARSTTRSHPALNMVAPLLRAVEPMVSWLKHRPSHPVCQHKHSCAFYVIQGAVRMFGIGYGVQAVIKLLSSLPGVFKRPKTVISALMNKANVQLGAFLASLVGIYRALNCVLRWLRDRDDSLHGLVAGFVAGWSMMYYKSSTIALYTASKVAEAVLEPHNLRPAYWKFLMRVTGNKFAGMNRRLLDPYITNCSKLYPDYWPDYDMRFTNLVKPPAS</sequence>
<feature type="transmembrane region" description="Helical" evidence="7">
    <location>
        <begin position="50"/>
        <end position="70"/>
    </location>
</feature>
<comment type="subcellular location">
    <subcellularLocation>
        <location evidence="1">Endomembrane system</location>
        <topology evidence="1">Multi-pass membrane protein</topology>
    </subcellularLocation>
</comment>
<evidence type="ECO:0000256" key="6">
    <source>
        <dbReference type="SAM" id="MobiDB-lite"/>
    </source>
</evidence>
<evidence type="ECO:0000256" key="3">
    <source>
        <dbReference type="ARBA" id="ARBA00022692"/>
    </source>
</evidence>
<feature type="domain" description="Transmembrane protein 135 N-terminal" evidence="8">
    <location>
        <begin position="75"/>
        <end position="118"/>
    </location>
</feature>
<evidence type="ECO:0000256" key="7">
    <source>
        <dbReference type="SAM" id="Phobius"/>
    </source>
</evidence>
<evidence type="ECO:0000256" key="1">
    <source>
        <dbReference type="ARBA" id="ARBA00004127"/>
    </source>
</evidence>
<evidence type="ECO:0000256" key="2">
    <source>
        <dbReference type="ARBA" id="ARBA00008924"/>
    </source>
</evidence>
<gene>
    <name evidence="9" type="ORF">MAR_018023</name>
</gene>
<dbReference type="Pfam" id="PF15982">
    <property type="entry name" value="TMEM135_C_rich"/>
    <property type="match status" value="1"/>
</dbReference>
<name>A0ABY7EG39_MYAAR</name>
<dbReference type="EMBL" id="CP111017">
    <property type="protein sequence ID" value="WAR08065.1"/>
    <property type="molecule type" value="Genomic_DNA"/>
</dbReference>
<proteinExistence type="inferred from homology"/>
<keyword evidence="3 7" id="KW-0812">Transmembrane</keyword>
<evidence type="ECO:0000256" key="5">
    <source>
        <dbReference type="ARBA" id="ARBA00023136"/>
    </source>
</evidence>
<accession>A0ABY7EG39</accession>
<dbReference type="PANTHER" id="PTHR12459">
    <property type="entry name" value="TRANSMEMBRANE PROTEIN 135-RELATED"/>
    <property type="match status" value="1"/>
</dbReference>
<keyword evidence="10" id="KW-1185">Reference proteome</keyword>
<reference evidence="9" key="1">
    <citation type="submission" date="2022-11" db="EMBL/GenBank/DDBJ databases">
        <title>Centuries of genome instability and evolution in soft-shell clam transmissible cancer (bioRxiv).</title>
        <authorList>
            <person name="Hart S.F.M."/>
            <person name="Yonemitsu M.A."/>
            <person name="Giersch R.M."/>
            <person name="Beal B.F."/>
            <person name="Arriagada G."/>
            <person name="Davis B.W."/>
            <person name="Ostrander E.A."/>
            <person name="Goff S.P."/>
            <person name="Metzger M.J."/>
        </authorList>
    </citation>
    <scope>NUCLEOTIDE SEQUENCE</scope>
    <source>
        <strain evidence="9">MELC-2E11</strain>
        <tissue evidence="9">Siphon/mantle</tissue>
    </source>
</reference>
<dbReference type="Pfam" id="PF02466">
    <property type="entry name" value="Tim17"/>
    <property type="match status" value="1"/>
</dbReference>
<feature type="transmembrane region" description="Helical" evidence="7">
    <location>
        <begin position="82"/>
        <end position="102"/>
    </location>
</feature>
<dbReference type="PANTHER" id="PTHR12459:SF15">
    <property type="entry name" value="TRANSMEMBRANE PROTEIN 135"/>
    <property type="match status" value="1"/>
</dbReference>
<feature type="transmembrane region" description="Helical" evidence="7">
    <location>
        <begin position="225"/>
        <end position="244"/>
    </location>
</feature>
<dbReference type="InterPro" id="IPR031926">
    <property type="entry name" value="TMEM135_N"/>
</dbReference>